<proteinExistence type="inferred from homology"/>
<dbReference type="Pfam" id="PF01825">
    <property type="entry name" value="GPS"/>
    <property type="match status" value="1"/>
</dbReference>
<evidence type="ECO:0000256" key="15">
    <source>
        <dbReference type="ARBA" id="ARBA00083924"/>
    </source>
</evidence>
<name>A0AAV2L7S7_KNICA</name>
<keyword evidence="6" id="KW-0732">Signal</keyword>
<dbReference type="InterPro" id="IPR046338">
    <property type="entry name" value="GAIN_dom_sf"/>
</dbReference>
<keyword evidence="7 18" id="KW-1133">Transmembrane helix</keyword>
<feature type="transmembrane region" description="Helical" evidence="18">
    <location>
        <begin position="1248"/>
        <end position="1270"/>
    </location>
</feature>
<evidence type="ECO:0000256" key="4">
    <source>
        <dbReference type="ARBA" id="ARBA00022553"/>
    </source>
</evidence>
<evidence type="ECO:0000256" key="16">
    <source>
        <dbReference type="ARBA" id="ARBA00093560"/>
    </source>
</evidence>
<dbReference type="InterPro" id="IPR057244">
    <property type="entry name" value="GAIN_B"/>
</dbReference>
<evidence type="ECO:0000259" key="19">
    <source>
        <dbReference type="PROSITE" id="PS50221"/>
    </source>
</evidence>
<dbReference type="PRINTS" id="PR00249">
    <property type="entry name" value="GPCRSECRETIN"/>
</dbReference>
<evidence type="ECO:0000256" key="17">
    <source>
        <dbReference type="SAM" id="MobiDB-lite"/>
    </source>
</evidence>
<evidence type="ECO:0000256" key="6">
    <source>
        <dbReference type="ARBA" id="ARBA00022729"/>
    </source>
</evidence>
<dbReference type="FunFam" id="1.20.1070.10:FF:000043">
    <property type="entry name" value="adhesion G-protein coupled receptor G2 isoform X1"/>
    <property type="match status" value="1"/>
</dbReference>
<evidence type="ECO:0000256" key="9">
    <source>
        <dbReference type="ARBA" id="ARBA00023136"/>
    </source>
</evidence>
<dbReference type="GO" id="GO:0007189">
    <property type="term" value="P:adenylate cyclase-activating G protein-coupled receptor signaling pathway"/>
    <property type="evidence" value="ECO:0007669"/>
    <property type="project" value="TreeGrafter"/>
</dbReference>
<feature type="domain" description="GAIN-B" evidence="19">
    <location>
        <begin position="850"/>
        <end position="1005"/>
    </location>
</feature>
<evidence type="ECO:0000256" key="12">
    <source>
        <dbReference type="ARBA" id="ARBA00023180"/>
    </source>
</evidence>
<protein>
    <recommendedName>
        <fullName evidence="14">Adhesion G-protein coupled receptor G2</fullName>
    </recommendedName>
    <alternativeName>
        <fullName evidence="15">G-protein coupled receptor 64</fullName>
    </alternativeName>
</protein>
<keyword evidence="11" id="KW-0675">Receptor</keyword>
<reference evidence="21 22" key="1">
    <citation type="submission" date="2024-04" db="EMBL/GenBank/DDBJ databases">
        <authorList>
            <person name="Waldvogel A.-M."/>
            <person name="Schoenle A."/>
        </authorList>
    </citation>
    <scope>NUCLEOTIDE SEQUENCE [LARGE SCALE GENOMIC DNA]</scope>
</reference>
<dbReference type="GO" id="GO:0004930">
    <property type="term" value="F:G protein-coupled receptor activity"/>
    <property type="evidence" value="ECO:0007669"/>
    <property type="project" value="UniProtKB-KW"/>
</dbReference>
<sequence length="1365" mass="150955">MTHTEKEESTNCLDPHPGLQLCLQETPPDTEAQHNRRMSLQVQQGLRTLSLVIWIWMLVNPQPSALAYFLGNTKVVLQGCEESWRLQESAVFPLLQRMTVCVNVRVLKPGAWSAFTYSSVHGLMPELGLQGDDKALYAWLLRVKHRFPIRLSQQDWHQVCLRRDVPSSSFSLQVDGELVGHRVVIAGAIPSAGSLWLGCGQQEESATTALGQVELYLFRVWADVEQHEACEDGSVIGWSSEYWGESSTKASERDHLLPCGVSGTTASPVPSKSLNCSIHQLCSTDHAYYWIPVSLMEIWSEKDIHELVSSVFVCDGSKRPAAQSRAELDVFCLDVDHVQVQSVSCRKEEGWRLTQCGVLLQLSPVLSVCKVRRAAVSALQQTIVTITGAVERVGPNLCDGVDPSSGGFVTCSSSLEEMCQSKEQTSVTCNPLEPDHVLNKVTATDSCTNEDTHYCSCDAFCQHQNHFYSQQLEVTDINVDTKFLQNMLTNQVIKACGARPNLQCIKALDVLKKQGLKKTYVNCHEIDQRSYSCSMILEMTNAIADCSVPAVFHSLINSAGGVTTKGPLSHIVVCGDFQKISDKLLTSNLTWFTSSLKTSDICEEGQTNLQCRPNENLAVVLSDTCQSEETMTLPPETTAYNSVAKKPSDEQRINKYYYYYYYYYNYYKHKDIQHYCNSDQTTASTEEPTTRNVAQINNTLEVTTPGTSQTSTTSSTAGTTPPYGSVSMTTAEQTTLSQQQQEEEADNLLSETEDVSQLNSTQVWKLVGQLEGLLDGPSVSQSVGEKAVNIISNLMEGDAQALSASANRLVRLVDDLGLKLVVSGENEILSSSSLVLAVQTVDGSDFSSTTANIFNTDNVQINSGRTRSTAAPLGSVRLPASLTEDLSPEEQVWASRVQFNFYTKSTLFMDTTLNEHTVVSPVLASSLANVSIRNLREDIKFTIRHTPIHKNHSLSCVFWDFTANGGAGGWSNAGCSVISATADDTTCSCNHLTSFAVLLDLSREGMIDRQHAQLLTFITYIGCGVSAIFLSVTILTYLAFEKLLRDIPAKILVQLCTSLLLLNLVFLIDGWLALFTANGLCISAAFFLHYFLLTSFTWAGLEALHMYLSIVRVFTPYLSNYMVKFSIMGWGIPLIVVIVIIAVDKNNYGLVSYGKYTDGTSDDFCWLRNDLAFYIGVVAYFLLIFAFCLVVFVVVLVQLARIKRQNPQNQSPKRGLLSDLRSISGLVVLLGLTWGFALFAWGPLYLPFVYLFSIFNTLQGFFIFVFHCAIKENVQRQWRTYLCCGKLRLAENSDWSRTATHTRKATSFTVISSSAAHLASSSSSVVSEANSSGSVYADSGIFDESNSDVVLNEIHRRNMTRQAHL</sequence>
<dbReference type="PANTHER" id="PTHR12011:SF264">
    <property type="entry name" value="ADHESION G-PROTEIN COUPLED RECEPTOR G2"/>
    <property type="match status" value="1"/>
</dbReference>
<feature type="transmembrane region" description="Helical" evidence="18">
    <location>
        <begin position="1080"/>
        <end position="1101"/>
    </location>
</feature>
<keyword evidence="12" id="KW-0325">Glycoprotein</keyword>
<dbReference type="InterPro" id="IPR017983">
    <property type="entry name" value="GPCR_2_secretin-like_CS"/>
</dbReference>
<comment type="subcellular location">
    <subcellularLocation>
        <location evidence="1">Apical cell membrane</location>
        <topology evidence="1">Multi-pass membrane protein</topology>
    </subcellularLocation>
</comment>
<dbReference type="GO" id="GO:0007166">
    <property type="term" value="P:cell surface receptor signaling pathway"/>
    <property type="evidence" value="ECO:0007669"/>
    <property type="project" value="InterPro"/>
</dbReference>
<keyword evidence="3" id="KW-1003">Cell membrane</keyword>
<keyword evidence="5 18" id="KW-0812">Transmembrane</keyword>
<feature type="region of interest" description="Disordered" evidence="17">
    <location>
        <begin position="699"/>
        <end position="753"/>
    </location>
</feature>
<feature type="transmembrane region" description="Helical" evidence="18">
    <location>
        <begin position="1121"/>
        <end position="1143"/>
    </location>
</feature>
<dbReference type="SUPFAM" id="SSF81321">
    <property type="entry name" value="Family A G protein-coupled receptor-like"/>
    <property type="match status" value="1"/>
</dbReference>
<dbReference type="GO" id="GO:0016324">
    <property type="term" value="C:apical plasma membrane"/>
    <property type="evidence" value="ECO:0007669"/>
    <property type="project" value="UniProtKB-SubCell"/>
</dbReference>
<evidence type="ECO:0000256" key="5">
    <source>
        <dbReference type="ARBA" id="ARBA00022692"/>
    </source>
</evidence>
<feature type="compositionally biased region" description="Low complexity" evidence="17">
    <location>
        <begin position="703"/>
        <end position="740"/>
    </location>
</feature>
<evidence type="ECO:0000256" key="10">
    <source>
        <dbReference type="ARBA" id="ARBA00023157"/>
    </source>
</evidence>
<dbReference type="Gene3D" id="2.60.220.50">
    <property type="match status" value="1"/>
</dbReference>
<keyword evidence="13" id="KW-0807">Transducer</keyword>
<feature type="transmembrane region" description="Helical" evidence="18">
    <location>
        <begin position="1017"/>
        <end position="1040"/>
    </location>
</feature>
<dbReference type="InterPro" id="IPR000203">
    <property type="entry name" value="GPS"/>
</dbReference>
<organism evidence="21 22">
    <name type="scientific">Knipowitschia caucasica</name>
    <name type="common">Caucasian dwarf goby</name>
    <name type="synonym">Pomatoschistus caucasicus</name>
    <dbReference type="NCBI Taxonomy" id="637954"/>
    <lineage>
        <taxon>Eukaryota</taxon>
        <taxon>Metazoa</taxon>
        <taxon>Chordata</taxon>
        <taxon>Craniata</taxon>
        <taxon>Vertebrata</taxon>
        <taxon>Euteleostomi</taxon>
        <taxon>Actinopterygii</taxon>
        <taxon>Neopterygii</taxon>
        <taxon>Teleostei</taxon>
        <taxon>Neoteleostei</taxon>
        <taxon>Acanthomorphata</taxon>
        <taxon>Gobiaria</taxon>
        <taxon>Gobiiformes</taxon>
        <taxon>Gobioidei</taxon>
        <taxon>Gobiidae</taxon>
        <taxon>Gobiinae</taxon>
        <taxon>Knipowitschia</taxon>
    </lineage>
</organism>
<dbReference type="Gene3D" id="2.60.120.200">
    <property type="match status" value="1"/>
</dbReference>
<evidence type="ECO:0000259" key="20">
    <source>
        <dbReference type="PROSITE" id="PS50261"/>
    </source>
</evidence>
<dbReference type="Pfam" id="PF26574">
    <property type="entry name" value="GAIN_ADGRG2"/>
    <property type="match status" value="1"/>
</dbReference>
<evidence type="ECO:0000256" key="3">
    <source>
        <dbReference type="ARBA" id="ARBA00022475"/>
    </source>
</evidence>
<comment type="subunit">
    <text evidence="16">Heterodimer of 2 chains generated by proteolytic processing; the large extracellular N-terminal fragment and the membrane-bound C-terminal fragment predominantly remain associated and non-covalently linked. Interacts with CFTR.</text>
</comment>
<feature type="transmembrane region" description="Helical" evidence="18">
    <location>
        <begin position="1052"/>
        <end position="1074"/>
    </location>
</feature>
<dbReference type="Pfam" id="PF00002">
    <property type="entry name" value="7tm_2"/>
    <property type="match status" value="1"/>
</dbReference>
<dbReference type="PROSITE" id="PS00650">
    <property type="entry name" value="G_PROTEIN_RECEP_F2_2"/>
    <property type="match status" value="1"/>
</dbReference>
<dbReference type="SUPFAM" id="SSF49899">
    <property type="entry name" value="Concanavalin A-like lectins/glucanases"/>
    <property type="match status" value="1"/>
</dbReference>
<feature type="transmembrane region" description="Helical" evidence="18">
    <location>
        <begin position="1220"/>
        <end position="1242"/>
    </location>
</feature>
<dbReference type="InterPro" id="IPR013320">
    <property type="entry name" value="ConA-like_dom_sf"/>
</dbReference>
<dbReference type="FunFam" id="2.60.220.50:FF:000003">
    <property type="entry name" value="adhesion G-protein coupled receptor G2 isoform X2"/>
    <property type="match status" value="1"/>
</dbReference>
<evidence type="ECO:0000256" key="13">
    <source>
        <dbReference type="ARBA" id="ARBA00023224"/>
    </source>
</evidence>
<dbReference type="PANTHER" id="PTHR12011">
    <property type="entry name" value="ADHESION G-PROTEIN COUPLED RECEPTOR"/>
    <property type="match status" value="1"/>
</dbReference>
<dbReference type="Gene3D" id="1.20.1070.10">
    <property type="entry name" value="Rhodopsin 7-helix transmembrane proteins"/>
    <property type="match status" value="1"/>
</dbReference>
<keyword evidence="9 18" id="KW-0472">Membrane</keyword>
<dbReference type="InterPro" id="IPR000832">
    <property type="entry name" value="GPCR_2_secretin-like"/>
</dbReference>
<keyword evidence="8" id="KW-0297">G-protein coupled receptor</keyword>
<evidence type="ECO:0000313" key="21">
    <source>
        <dbReference type="EMBL" id="CAL1596643.1"/>
    </source>
</evidence>
<evidence type="ECO:0000256" key="8">
    <source>
        <dbReference type="ARBA" id="ARBA00023040"/>
    </source>
</evidence>
<evidence type="ECO:0000256" key="18">
    <source>
        <dbReference type="SAM" id="Phobius"/>
    </source>
</evidence>
<keyword evidence="10" id="KW-1015">Disulfide bond</keyword>
<evidence type="ECO:0000256" key="1">
    <source>
        <dbReference type="ARBA" id="ARBA00004424"/>
    </source>
</evidence>
<dbReference type="EMBL" id="OZ035843">
    <property type="protein sequence ID" value="CAL1596643.1"/>
    <property type="molecule type" value="Genomic_DNA"/>
</dbReference>
<dbReference type="InterPro" id="IPR017981">
    <property type="entry name" value="GPCR_2-like_7TM"/>
</dbReference>
<keyword evidence="4" id="KW-0597">Phosphoprotein</keyword>
<evidence type="ECO:0000313" key="22">
    <source>
        <dbReference type="Proteomes" id="UP001497482"/>
    </source>
</evidence>
<dbReference type="InterPro" id="IPR058857">
    <property type="entry name" value="GAIN_ADGRG2/6"/>
</dbReference>
<dbReference type="PROSITE" id="PS50261">
    <property type="entry name" value="G_PROTEIN_RECEP_F2_4"/>
    <property type="match status" value="1"/>
</dbReference>
<accession>A0AAV2L7S7</accession>
<feature type="compositionally biased region" description="Acidic residues" evidence="17">
    <location>
        <begin position="741"/>
        <end position="753"/>
    </location>
</feature>
<feature type="domain" description="G-protein coupled receptors family 2 profile 2" evidence="20">
    <location>
        <begin position="1015"/>
        <end position="1271"/>
    </location>
</feature>
<evidence type="ECO:0000256" key="7">
    <source>
        <dbReference type="ARBA" id="ARBA00022989"/>
    </source>
</evidence>
<evidence type="ECO:0000256" key="14">
    <source>
        <dbReference type="ARBA" id="ARBA00069918"/>
    </source>
</evidence>
<dbReference type="PROSITE" id="PS50221">
    <property type="entry name" value="GAIN_B"/>
    <property type="match status" value="1"/>
</dbReference>
<dbReference type="Proteomes" id="UP001497482">
    <property type="component" value="Chromosome 21"/>
</dbReference>
<keyword evidence="22" id="KW-1185">Reference proteome</keyword>
<evidence type="ECO:0000256" key="2">
    <source>
        <dbReference type="ARBA" id="ARBA00007343"/>
    </source>
</evidence>
<feature type="transmembrane region" description="Helical" evidence="18">
    <location>
        <begin position="1171"/>
        <end position="1199"/>
    </location>
</feature>
<comment type="similarity">
    <text evidence="2">Belongs to the G-protein coupled receptor 2 family. Adhesion G-protein coupled receptor (ADGR) subfamily.</text>
</comment>
<evidence type="ECO:0000256" key="11">
    <source>
        <dbReference type="ARBA" id="ARBA00023170"/>
    </source>
</evidence>
<dbReference type="SMART" id="SM00303">
    <property type="entry name" value="GPS"/>
    <property type="match status" value="1"/>
</dbReference>
<gene>
    <name evidence="21" type="ORF">KC01_LOCUS25293</name>
</gene>